<dbReference type="PANTHER" id="PTHR13593:SF51">
    <property type="entry name" value="F21F23.12 PROTEIN"/>
    <property type="match status" value="1"/>
</dbReference>
<dbReference type="GO" id="GO:0006629">
    <property type="term" value="P:lipid metabolic process"/>
    <property type="evidence" value="ECO:0007669"/>
    <property type="project" value="InterPro"/>
</dbReference>
<sequence>MGVKNIFALVTASLLFTVGLACSNGLCKIGDECSTNGDCEAWLYCFSCTSSFSGSRCKKWGHNNSLPFNKYAFFTNHNAFAIDNGVPRLTFTNQEDNITQLLNNGVHGLILDTYDFKGDVWLCHSSGGECHDHTTFEPAIDTLREIEAFLFANPSEIVTLILEDYVKAPNGLTKVFTDSGLMKYWFPLSKMPKNGQDWPLVKDMVANNQRLLVFTSIQSKEASEGIAYQWNYMVKNQYGPS</sequence>
<dbReference type="AlphaFoldDB" id="A0A8S0PX71"/>
<feature type="chain" id="PRO_5035904247" evidence="1">
    <location>
        <begin position="22"/>
        <end position="241"/>
    </location>
</feature>
<proteinExistence type="predicted"/>
<gene>
    <name evidence="2" type="ORF">OLEA9_A021298</name>
</gene>
<feature type="signal peptide" evidence="1">
    <location>
        <begin position="1"/>
        <end position="21"/>
    </location>
</feature>
<accession>A0A8S0PX71</accession>
<dbReference type="OrthoDB" id="7984201at2759"/>
<evidence type="ECO:0000313" key="2">
    <source>
        <dbReference type="EMBL" id="CAA2957972.1"/>
    </source>
</evidence>
<dbReference type="EMBL" id="CACTIH010000246">
    <property type="protein sequence ID" value="CAA2957972.1"/>
    <property type="molecule type" value="Genomic_DNA"/>
</dbReference>
<evidence type="ECO:0000313" key="3">
    <source>
        <dbReference type="Proteomes" id="UP000594638"/>
    </source>
</evidence>
<reference evidence="2 3" key="1">
    <citation type="submission" date="2019-12" db="EMBL/GenBank/DDBJ databases">
        <authorList>
            <person name="Alioto T."/>
            <person name="Alioto T."/>
            <person name="Gomez Garrido J."/>
        </authorList>
    </citation>
    <scope>NUCLEOTIDE SEQUENCE [LARGE SCALE GENOMIC DNA]</scope>
</reference>
<dbReference type="Proteomes" id="UP000594638">
    <property type="component" value="Unassembled WGS sequence"/>
</dbReference>
<dbReference type="PROSITE" id="PS50007">
    <property type="entry name" value="PIPLC_X_DOMAIN"/>
    <property type="match status" value="1"/>
</dbReference>
<evidence type="ECO:0000256" key="1">
    <source>
        <dbReference type="SAM" id="SignalP"/>
    </source>
</evidence>
<dbReference type="PANTHER" id="PTHR13593">
    <property type="match status" value="1"/>
</dbReference>
<keyword evidence="3" id="KW-1185">Reference proteome</keyword>
<keyword evidence="1" id="KW-0732">Signal</keyword>
<comment type="caution">
    <text evidence="2">The sequence shown here is derived from an EMBL/GenBank/DDBJ whole genome shotgun (WGS) entry which is preliminary data.</text>
</comment>
<organism evidence="2 3">
    <name type="scientific">Olea europaea subsp. europaea</name>
    <dbReference type="NCBI Taxonomy" id="158383"/>
    <lineage>
        <taxon>Eukaryota</taxon>
        <taxon>Viridiplantae</taxon>
        <taxon>Streptophyta</taxon>
        <taxon>Embryophyta</taxon>
        <taxon>Tracheophyta</taxon>
        <taxon>Spermatophyta</taxon>
        <taxon>Magnoliopsida</taxon>
        <taxon>eudicotyledons</taxon>
        <taxon>Gunneridae</taxon>
        <taxon>Pentapetalae</taxon>
        <taxon>asterids</taxon>
        <taxon>lamiids</taxon>
        <taxon>Lamiales</taxon>
        <taxon>Oleaceae</taxon>
        <taxon>Oleeae</taxon>
        <taxon>Olea</taxon>
    </lineage>
</organism>
<dbReference type="InterPro" id="IPR017946">
    <property type="entry name" value="PLC-like_Pdiesterase_TIM-brl"/>
</dbReference>
<protein>
    <submittedName>
        <fullName evidence="2">PI-PLC X domain-containing protein At5g67130</fullName>
    </submittedName>
</protein>
<dbReference type="SUPFAM" id="SSF51695">
    <property type="entry name" value="PLC-like phosphodiesterases"/>
    <property type="match status" value="1"/>
</dbReference>
<dbReference type="PROSITE" id="PS51257">
    <property type="entry name" value="PROKAR_LIPOPROTEIN"/>
    <property type="match status" value="1"/>
</dbReference>
<dbReference type="Gramene" id="OE9A021298T1">
    <property type="protein sequence ID" value="OE9A021298C1"/>
    <property type="gene ID" value="OE9A021298"/>
</dbReference>
<dbReference type="InterPro" id="IPR051057">
    <property type="entry name" value="PI-PLC_domain"/>
</dbReference>
<dbReference type="Gene3D" id="3.20.20.190">
    <property type="entry name" value="Phosphatidylinositol (PI) phosphodiesterase"/>
    <property type="match status" value="1"/>
</dbReference>
<dbReference type="Pfam" id="PF26178">
    <property type="entry name" value="PI-PLC_cat"/>
    <property type="match status" value="1"/>
</dbReference>
<dbReference type="GO" id="GO:0008081">
    <property type="term" value="F:phosphoric diester hydrolase activity"/>
    <property type="evidence" value="ECO:0007669"/>
    <property type="project" value="InterPro"/>
</dbReference>
<name>A0A8S0PX71_OLEEU</name>